<dbReference type="KEGG" id="vg:22111112"/>
<keyword evidence="1" id="KW-0812">Transmembrane</keyword>
<dbReference type="GeneID" id="22111112"/>
<evidence type="ECO:0000259" key="2">
    <source>
        <dbReference type="PROSITE" id="PS50918"/>
    </source>
</evidence>
<keyword evidence="1" id="KW-1133">Transmembrane helix</keyword>
<dbReference type="OrthoDB" id="33747at35237"/>
<name>A0A097EX06_9CAUD</name>
<evidence type="ECO:0000313" key="3">
    <source>
        <dbReference type="EMBL" id="AIT13969.1"/>
    </source>
</evidence>
<reference evidence="3 4" key="1">
    <citation type="submission" date="2014-09" db="EMBL/GenBank/DDBJ databases">
        <authorList>
            <person name="Lapin J.S."/>
            <person name="Pope W.H."/>
            <person name="Hua J."/>
            <person name="Ford M.E."/>
            <person name="Conway J.F."/>
            <person name="Hatfull G.F."/>
            <person name="Hendrix R.W."/>
        </authorList>
    </citation>
    <scope>NUCLEOTIDE SEQUENCE [LARGE SCALE GENOMIC DNA]</scope>
</reference>
<keyword evidence="4" id="KW-1185">Reference proteome</keyword>
<protein>
    <recommendedName>
        <fullName evidence="2">WWE domain-containing protein</fullName>
    </recommendedName>
</protein>
<feature type="domain" description="WWE" evidence="2">
    <location>
        <begin position="74"/>
        <end position="117"/>
    </location>
</feature>
<evidence type="ECO:0000256" key="1">
    <source>
        <dbReference type="SAM" id="Phobius"/>
    </source>
</evidence>
<keyword evidence="1" id="KW-0472">Membrane</keyword>
<feature type="transmembrane region" description="Helical" evidence="1">
    <location>
        <begin position="6"/>
        <end position="25"/>
    </location>
</feature>
<organism evidence="3 4">
    <name type="scientific">Escherichia phage 121Q</name>
    <dbReference type="NCBI Taxonomy" id="1555202"/>
    <lineage>
        <taxon>Viruses</taxon>
        <taxon>Duplodnaviria</taxon>
        <taxon>Heunggongvirae</taxon>
        <taxon>Uroviricota</taxon>
        <taxon>Caudoviricetes</taxon>
        <taxon>Asteriusvirus</taxon>
        <taxon>Asteriusvirus av121Q</taxon>
    </lineage>
</organism>
<dbReference type="Proteomes" id="UP000029889">
    <property type="component" value="Segment"/>
</dbReference>
<feature type="transmembrane region" description="Helical" evidence="1">
    <location>
        <begin position="46"/>
        <end position="63"/>
    </location>
</feature>
<dbReference type="RefSeq" id="YP_009101666.1">
    <property type="nucleotide sequence ID" value="NC_025447.1"/>
</dbReference>
<proteinExistence type="predicted"/>
<dbReference type="InterPro" id="IPR004170">
    <property type="entry name" value="WWE_dom"/>
</dbReference>
<gene>
    <name evidence="3" type="primary">72</name>
    <name evidence="3" type="ORF">PBI_121Q_72</name>
</gene>
<evidence type="ECO:0000313" key="4">
    <source>
        <dbReference type="Proteomes" id="UP000029889"/>
    </source>
</evidence>
<dbReference type="EMBL" id="KM507819">
    <property type="protein sequence ID" value="AIT13969.1"/>
    <property type="molecule type" value="Genomic_DNA"/>
</dbReference>
<accession>A0A097EX06</accession>
<dbReference type="PROSITE" id="PS50918">
    <property type="entry name" value="WWE"/>
    <property type="match status" value="1"/>
</dbReference>
<sequence length="117" mass="13542">MLIYLSVIVISLLVSFAVLKIVAICRSKIDSSETRSVLDLIMDHPKICGIIVLFVVLINTYIVREHLYNMYDCSVRSISQGVETDYSWYYEKCRFKNQHGIWVDFDKLRGTPSGEEE</sequence>